<dbReference type="PANTHER" id="PTHR43827:SF13">
    <property type="entry name" value="ALDO_KETO REDUCTASE FAMILY PROTEIN"/>
    <property type="match status" value="1"/>
</dbReference>
<sequence length="289" mass="32233">MISPQGLSIASTLRLSSGYDMPVLGLGVFQNYDCVPACLAALKHGYRHIDTARYYQNEDQVGRAVRQSGIPREEIFVTTKVYDQDQGYESTTRAVDDSLQKFGYGKQPSLGAYADYFDLYLIHSPLPGKEKRLQTWRALIDAKKAGKIKTIGVSNYGAKHIEEIRAAGLELPAVNQVEIHPFCQQRPIAKYCKEQGIVVQAYSPLVQGRLDEPVLVRLAKQYNKDAAQIAIRWSLQHGFVPLPKSSQPERVLTNSQVYDFELSEEDMAALDALDKGKAGAITWNPVDAR</sequence>
<feature type="domain" description="NADP-dependent oxidoreductase" evidence="6">
    <location>
        <begin position="38"/>
        <end position="274"/>
    </location>
</feature>
<dbReference type="Gene3D" id="3.20.20.100">
    <property type="entry name" value="NADP-dependent oxidoreductase domain"/>
    <property type="match status" value="1"/>
</dbReference>
<dbReference type="PROSITE" id="PS00062">
    <property type="entry name" value="ALDOKETO_REDUCTASE_2"/>
    <property type="match status" value="1"/>
</dbReference>
<keyword evidence="8" id="KW-1185">Reference proteome</keyword>
<dbReference type="PRINTS" id="PR00069">
    <property type="entry name" value="ALDKETRDTASE"/>
</dbReference>
<dbReference type="PANTHER" id="PTHR43827">
    <property type="entry name" value="2,5-DIKETO-D-GLUCONIC ACID REDUCTASE"/>
    <property type="match status" value="1"/>
</dbReference>
<evidence type="ECO:0000256" key="4">
    <source>
        <dbReference type="PIRSR" id="PIRSR000097-2"/>
    </source>
</evidence>
<dbReference type="InterPro" id="IPR018170">
    <property type="entry name" value="Aldo/ket_reductase_CS"/>
</dbReference>
<comment type="similarity">
    <text evidence="1">Belongs to the aldo/keto reductase family.</text>
</comment>
<feature type="site" description="Lowers pKa of active site Tyr" evidence="5">
    <location>
        <position position="80"/>
    </location>
</feature>
<evidence type="ECO:0000256" key="3">
    <source>
        <dbReference type="PIRSR" id="PIRSR000097-1"/>
    </source>
</evidence>
<dbReference type="Pfam" id="PF00248">
    <property type="entry name" value="Aldo_ket_red"/>
    <property type="match status" value="1"/>
</dbReference>
<dbReference type="CDD" id="cd19071">
    <property type="entry name" value="AKR_AKR1-5-like"/>
    <property type="match status" value="1"/>
</dbReference>
<dbReference type="FunFam" id="3.20.20.100:FF:000015">
    <property type="entry name" value="Oxidoreductase, aldo/keto reductase family"/>
    <property type="match status" value="1"/>
</dbReference>
<keyword evidence="2" id="KW-0560">Oxidoreductase</keyword>
<dbReference type="EMBL" id="AYKW01000006">
    <property type="protein sequence ID" value="PIL33887.1"/>
    <property type="molecule type" value="Genomic_DNA"/>
</dbReference>
<evidence type="ECO:0000256" key="1">
    <source>
        <dbReference type="ARBA" id="ARBA00007905"/>
    </source>
</evidence>
<dbReference type="GO" id="GO:0016491">
    <property type="term" value="F:oxidoreductase activity"/>
    <property type="evidence" value="ECO:0007669"/>
    <property type="project" value="UniProtKB-KW"/>
</dbReference>
<organism evidence="7 8">
    <name type="scientific">Ganoderma sinense ZZ0214-1</name>
    <dbReference type="NCBI Taxonomy" id="1077348"/>
    <lineage>
        <taxon>Eukaryota</taxon>
        <taxon>Fungi</taxon>
        <taxon>Dikarya</taxon>
        <taxon>Basidiomycota</taxon>
        <taxon>Agaricomycotina</taxon>
        <taxon>Agaricomycetes</taxon>
        <taxon>Polyporales</taxon>
        <taxon>Polyporaceae</taxon>
        <taxon>Ganoderma</taxon>
    </lineage>
</organism>
<dbReference type="InterPro" id="IPR023210">
    <property type="entry name" value="NADP_OxRdtase_dom"/>
</dbReference>
<comment type="caution">
    <text evidence="7">The sequence shown here is derived from an EMBL/GenBank/DDBJ whole genome shotgun (WGS) entry which is preliminary data.</text>
</comment>
<reference evidence="7 8" key="1">
    <citation type="journal article" date="2015" name="Sci. Rep.">
        <title>Chromosome-level genome map provides insights into diverse defense mechanisms in the medicinal fungus Ganoderma sinense.</title>
        <authorList>
            <person name="Zhu Y."/>
            <person name="Xu J."/>
            <person name="Sun C."/>
            <person name="Zhou S."/>
            <person name="Xu H."/>
            <person name="Nelson D.R."/>
            <person name="Qian J."/>
            <person name="Song J."/>
            <person name="Luo H."/>
            <person name="Xiang L."/>
            <person name="Li Y."/>
            <person name="Xu Z."/>
            <person name="Ji A."/>
            <person name="Wang L."/>
            <person name="Lu S."/>
            <person name="Hayward A."/>
            <person name="Sun W."/>
            <person name="Li X."/>
            <person name="Schwartz D.C."/>
            <person name="Wang Y."/>
            <person name="Chen S."/>
        </authorList>
    </citation>
    <scope>NUCLEOTIDE SEQUENCE [LARGE SCALE GENOMIC DNA]</scope>
    <source>
        <strain evidence="7 8">ZZ0214-1</strain>
    </source>
</reference>
<feature type="binding site" evidence="4">
    <location>
        <position position="123"/>
    </location>
    <ligand>
        <name>substrate</name>
    </ligand>
</feature>
<evidence type="ECO:0000256" key="2">
    <source>
        <dbReference type="ARBA" id="ARBA00023002"/>
    </source>
</evidence>
<feature type="active site" description="Proton donor" evidence="3">
    <location>
        <position position="55"/>
    </location>
</feature>
<evidence type="ECO:0000313" key="7">
    <source>
        <dbReference type="EMBL" id="PIL33887.1"/>
    </source>
</evidence>
<proteinExistence type="inferred from homology"/>
<dbReference type="PIRSF" id="PIRSF000097">
    <property type="entry name" value="AKR"/>
    <property type="match status" value="1"/>
</dbReference>
<gene>
    <name evidence="7" type="ORF">GSI_03593</name>
</gene>
<evidence type="ECO:0000313" key="8">
    <source>
        <dbReference type="Proteomes" id="UP000230002"/>
    </source>
</evidence>
<evidence type="ECO:0000259" key="6">
    <source>
        <dbReference type="Pfam" id="PF00248"/>
    </source>
</evidence>
<dbReference type="InterPro" id="IPR020471">
    <property type="entry name" value="AKR"/>
</dbReference>
<evidence type="ECO:0000256" key="5">
    <source>
        <dbReference type="PIRSR" id="PIRSR000097-3"/>
    </source>
</evidence>
<dbReference type="SUPFAM" id="SSF51430">
    <property type="entry name" value="NAD(P)-linked oxidoreductase"/>
    <property type="match status" value="1"/>
</dbReference>
<dbReference type="OrthoDB" id="416253at2759"/>
<name>A0A2G8SJJ3_9APHY</name>
<dbReference type="PROSITE" id="PS00798">
    <property type="entry name" value="ALDOKETO_REDUCTASE_1"/>
    <property type="match status" value="1"/>
</dbReference>
<dbReference type="STRING" id="1077348.A0A2G8SJJ3"/>
<accession>A0A2G8SJJ3</accession>
<dbReference type="InterPro" id="IPR036812">
    <property type="entry name" value="NAD(P)_OxRdtase_dom_sf"/>
</dbReference>
<dbReference type="AlphaFoldDB" id="A0A2G8SJJ3"/>
<dbReference type="Proteomes" id="UP000230002">
    <property type="component" value="Unassembled WGS sequence"/>
</dbReference>
<protein>
    <recommendedName>
        <fullName evidence="6">NADP-dependent oxidoreductase domain-containing protein</fullName>
    </recommendedName>
</protein>